<dbReference type="RefSeq" id="XP_013173679.1">
    <property type="nucleotide sequence ID" value="XM_013318225.1"/>
</dbReference>
<dbReference type="GeneID" id="106122291"/>
<accession>A0AAJ6ZJC9</accession>
<gene>
    <name evidence="2" type="primary">LOC106122291</name>
</gene>
<dbReference type="KEGG" id="pxu:106122291"/>
<feature type="coiled-coil region" evidence="1">
    <location>
        <begin position="215"/>
        <end position="401"/>
    </location>
</feature>
<evidence type="ECO:0000313" key="2">
    <source>
        <dbReference type="RefSeq" id="XP_013173679.1"/>
    </source>
</evidence>
<keyword evidence="1" id="KW-0175">Coiled coil</keyword>
<organism evidence="2">
    <name type="scientific">Papilio xuthus</name>
    <name type="common">Asian swallowtail butterfly</name>
    <dbReference type="NCBI Taxonomy" id="66420"/>
    <lineage>
        <taxon>Eukaryota</taxon>
        <taxon>Metazoa</taxon>
        <taxon>Ecdysozoa</taxon>
        <taxon>Arthropoda</taxon>
        <taxon>Hexapoda</taxon>
        <taxon>Insecta</taxon>
        <taxon>Pterygota</taxon>
        <taxon>Neoptera</taxon>
        <taxon>Endopterygota</taxon>
        <taxon>Lepidoptera</taxon>
        <taxon>Glossata</taxon>
        <taxon>Ditrysia</taxon>
        <taxon>Papilionoidea</taxon>
        <taxon>Papilionidae</taxon>
        <taxon>Papilioninae</taxon>
        <taxon>Papilio</taxon>
    </lineage>
</organism>
<name>A0AAJ6ZJC9_PAPXU</name>
<protein>
    <submittedName>
        <fullName evidence="2">Uncharacterized protein LOC106122291 isoform X1</fullName>
    </submittedName>
</protein>
<evidence type="ECO:0000256" key="1">
    <source>
        <dbReference type="SAM" id="Coils"/>
    </source>
</evidence>
<dbReference type="Proteomes" id="UP000694872">
    <property type="component" value="Unplaced"/>
</dbReference>
<proteinExistence type="predicted"/>
<dbReference type="AlphaFoldDB" id="A0AAJ6ZJC9"/>
<feature type="coiled-coil region" evidence="1">
    <location>
        <begin position="151"/>
        <end position="185"/>
    </location>
</feature>
<sequence>MKELPSCLLKRYRALDEVIRDLRSVTESRSSNPNCECGCKSDRGLKLMCEFWNMLKDDSNSNPKKTDLHTVPQRSGVEDYETHTRPQCTTCYMARGKKSCKKCGETKNSSCKEEPPIIPTPISSVTDCGQSTPICSVLCNFEEAANFDQKCSDKLKELMETEQQLKDAIKKLEEREKESIRMLREADVMWMSMEDTYKKKMVETFERQKLLEKELRGVETSTKKWRENMKELEGKIEKVDKYRSDVKDKTSQKTNDIKYLDTEIKDLQNRLENNKKEIEATKKSMVTKREATDKKIAKYREDIKNLEKVVAEENKTKKEKEFQGSKIIKEARDDLQKICGVLLKKKLENEDLRAERAALSSEIELLLQARDKCRDKCDLRQKSIENQIQNLDKDIHDQQTKCSKCNQCTDTVEINRFCSDCPKCLEERSCALLGDHCGIDHTMDCICTTVKRKFLDNVFENMYTVLERQIKKGSGKAVAEQILECLKRSRNGKLDDKTRKMLQEFILTAVKKHLNLTIVGGAVKTRCELDPDMYRQLMICLQKVQVSKPEKVDKGTISKKAPCYRWGGTSECNCPKGPKDCICTKKSPPAPHDPSPCPVDDDYEDDNKKLCPYKDKRICGPECGKEDEKFKQMMNEISKARCDTCSGSTCKMSKNMRTATCVLEPEISSTIPTRDSNIPKPKLKPHQTDQRYCDCFYPASHSKYEQDTKKLNKSQRAVQTTCPITISLNDCFLKIAKTPSGASVLEFDKDFLKVLENESKLHPPSSTKLIITDSGQILIEFKSEFYRNSSIDRMMKLKKVIPGCLFFKGNKNVSELIEKSVDKMPQVNINLHKKDDQMQPNAVLRKTQSGIVLIIATEPLEQVHKRLLALLPDTYTKLKVLQNDDSVYDFPGVLKSTPSRNYILAIDKEFEKCLKATVKNIIKDDSTAILTLRKSESGSHLVKFGCCKTEPQTEIGILKKTRSGNIKILSNAPCDLSLVKKVISGSEEAMKLSKCCKELVLNIPKTKFYQVTNQLYNIYENQFSSSKKPEKLTKQNQVGKSLGKTPLYKDLKANFIKNIKSFLDSSKSLPIKSTVSDSIILFVRRRSSKAPILLKFTRSSNIYVSKLKKRSIKDVASVNSSHLHNTPNRQMENKLVGTKTIVQNENDSCDLLEFDSNMTMLYHEVSRLIQPETIGTMKSSSKDIALTIRGKRNSIKSDKTRPHIVIKPTSGMSCVYHNSEFNELSELGSRNIFDMENKNKANEEVGNSENEEDKKRCWDSLRFLPPQLPSFLGEVVHMYN</sequence>
<reference evidence="2" key="1">
    <citation type="submission" date="2025-08" db="UniProtKB">
        <authorList>
            <consortium name="RefSeq"/>
        </authorList>
    </citation>
    <scope>IDENTIFICATION</scope>
</reference>